<dbReference type="AlphaFoldDB" id="A0A6J5YH02"/>
<dbReference type="NCBIfam" id="TIGR00174">
    <property type="entry name" value="miaA"/>
    <property type="match status" value="1"/>
</dbReference>
<evidence type="ECO:0000313" key="10">
    <source>
        <dbReference type="EMBL" id="CAB4323807.1"/>
    </source>
</evidence>
<gene>
    <name evidence="10" type="ORF">UFOPK1392_01567</name>
</gene>
<keyword evidence="8" id="KW-0460">Magnesium</keyword>
<dbReference type="GO" id="GO:0006400">
    <property type="term" value="P:tRNA modification"/>
    <property type="evidence" value="ECO:0007669"/>
    <property type="project" value="TreeGrafter"/>
</dbReference>
<dbReference type="InterPro" id="IPR039657">
    <property type="entry name" value="Dimethylallyltransferase"/>
</dbReference>
<comment type="cofactor">
    <cofactor evidence="1">
        <name>Mg(2+)</name>
        <dbReference type="ChEBI" id="CHEBI:18420"/>
    </cofactor>
</comment>
<keyword evidence="4" id="KW-0808">Transferase</keyword>
<evidence type="ECO:0000256" key="8">
    <source>
        <dbReference type="ARBA" id="ARBA00022842"/>
    </source>
</evidence>
<evidence type="ECO:0000256" key="6">
    <source>
        <dbReference type="ARBA" id="ARBA00022741"/>
    </source>
</evidence>
<evidence type="ECO:0000256" key="9">
    <source>
        <dbReference type="ARBA" id="ARBA00049563"/>
    </source>
</evidence>
<organism evidence="10">
    <name type="scientific">freshwater metagenome</name>
    <dbReference type="NCBI Taxonomy" id="449393"/>
    <lineage>
        <taxon>unclassified sequences</taxon>
        <taxon>metagenomes</taxon>
        <taxon>ecological metagenomes</taxon>
    </lineage>
</organism>
<keyword evidence="7" id="KW-0067">ATP-binding</keyword>
<evidence type="ECO:0000256" key="5">
    <source>
        <dbReference type="ARBA" id="ARBA00022694"/>
    </source>
</evidence>
<protein>
    <recommendedName>
        <fullName evidence="3">tRNA dimethylallyltransferase</fullName>
        <ecNumber evidence="3">2.5.1.75</ecNumber>
    </recommendedName>
</protein>
<evidence type="ECO:0000256" key="3">
    <source>
        <dbReference type="ARBA" id="ARBA00012665"/>
    </source>
</evidence>
<dbReference type="SUPFAM" id="SSF52540">
    <property type="entry name" value="P-loop containing nucleoside triphosphate hydrolases"/>
    <property type="match status" value="2"/>
</dbReference>
<dbReference type="PANTHER" id="PTHR11088">
    <property type="entry name" value="TRNA DIMETHYLALLYLTRANSFERASE"/>
    <property type="match status" value="1"/>
</dbReference>
<dbReference type="InterPro" id="IPR027417">
    <property type="entry name" value="P-loop_NTPase"/>
</dbReference>
<evidence type="ECO:0000256" key="4">
    <source>
        <dbReference type="ARBA" id="ARBA00022679"/>
    </source>
</evidence>
<dbReference type="EMBL" id="CAEMXZ010000074">
    <property type="protein sequence ID" value="CAB4323807.1"/>
    <property type="molecule type" value="Genomic_DNA"/>
</dbReference>
<evidence type="ECO:0000256" key="7">
    <source>
        <dbReference type="ARBA" id="ARBA00022840"/>
    </source>
</evidence>
<keyword evidence="6" id="KW-0547">Nucleotide-binding</keyword>
<dbReference type="Pfam" id="PF01715">
    <property type="entry name" value="IPPT"/>
    <property type="match status" value="1"/>
</dbReference>
<dbReference type="HAMAP" id="MF_00185">
    <property type="entry name" value="IPP_trans"/>
    <property type="match status" value="1"/>
</dbReference>
<dbReference type="PANTHER" id="PTHR11088:SF60">
    <property type="entry name" value="TRNA DIMETHYLALLYLTRANSFERASE"/>
    <property type="match status" value="1"/>
</dbReference>
<sequence>MNPRHLAIVGSTASGKSALAMALATRQSEFEIVSVDSMQVYRGMDIGTAKPTAAEQALVPHHLIDLVDPDDDYTVSRFQADCNAVLTAIESRGRRALLVGGTGLYLRSVTDDLEIPGQFPQARAVLDAEPDTSVLFQRLSDLDPLAASRMEPANRRRVLRALEVTVGSGRPFSSFGPGLEKYPPSRMRMFGLDVDLHVLRGRIADRYEKQLEAGFLAEVETLRSRPAGISRTARQALGYAELLDHLDNGTSLDEAVATAITRTNQFARRQQRWFRRDPRITWIPSDGTDHENALTLLVESLEDSV</sequence>
<accession>A0A6J5YH02</accession>
<dbReference type="InterPro" id="IPR018022">
    <property type="entry name" value="IPT"/>
</dbReference>
<dbReference type="Gene3D" id="1.10.20.140">
    <property type="match status" value="1"/>
</dbReference>
<dbReference type="Gene3D" id="3.40.50.300">
    <property type="entry name" value="P-loop containing nucleotide triphosphate hydrolases"/>
    <property type="match status" value="1"/>
</dbReference>
<comment type="similarity">
    <text evidence="2">Belongs to the IPP transferase family.</text>
</comment>
<proteinExistence type="inferred from homology"/>
<evidence type="ECO:0000256" key="1">
    <source>
        <dbReference type="ARBA" id="ARBA00001946"/>
    </source>
</evidence>
<name>A0A6J5YH02_9ZZZZ</name>
<keyword evidence="5" id="KW-0819">tRNA processing</keyword>
<evidence type="ECO:0000256" key="2">
    <source>
        <dbReference type="ARBA" id="ARBA00005842"/>
    </source>
</evidence>
<dbReference type="EC" id="2.5.1.75" evidence="3"/>
<dbReference type="GO" id="GO:0052381">
    <property type="term" value="F:tRNA dimethylallyltransferase activity"/>
    <property type="evidence" value="ECO:0007669"/>
    <property type="project" value="UniProtKB-EC"/>
</dbReference>
<dbReference type="GO" id="GO:0005524">
    <property type="term" value="F:ATP binding"/>
    <property type="evidence" value="ECO:0007669"/>
    <property type="project" value="UniProtKB-KW"/>
</dbReference>
<comment type="catalytic activity">
    <reaction evidence="9">
        <text>adenosine(37) in tRNA + dimethylallyl diphosphate = N(6)-dimethylallyladenosine(37) in tRNA + diphosphate</text>
        <dbReference type="Rhea" id="RHEA:26482"/>
        <dbReference type="Rhea" id="RHEA-COMP:10162"/>
        <dbReference type="Rhea" id="RHEA-COMP:10375"/>
        <dbReference type="ChEBI" id="CHEBI:33019"/>
        <dbReference type="ChEBI" id="CHEBI:57623"/>
        <dbReference type="ChEBI" id="CHEBI:74411"/>
        <dbReference type="ChEBI" id="CHEBI:74415"/>
        <dbReference type="EC" id="2.5.1.75"/>
    </reaction>
</comment>
<reference evidence="10" key="1">
    <citation type="submission" date="2020-05" db="EMBL/GenBank/DDBJ databases">
        <authorList>
            <person name="Chiriac C."/>
            <person name="Salcher M."/>
            <person name="Ghai R."/>
            <person name="Kavagutti S V."/>
        </authorList>
    </citation>
    <scope>NUCLEOTIDE SEQUENCE</scope>
</reference>